<accession>A0ABT9EDH7</accession>
<reference evidence="3 4" key="1">
    <citation type="submission" date="2023-08" db="EMBL/GenBank/DDBJ databases">
        <title>The draft genome sequence of Paracraurococcus sp. LOR1-02.</title>
        <authorList>
            <person name="Kingkaew E."/>
            <person name="Tanasupawat S."/>
        </authorList>
    </citation>
    <scope>NUCLEOTIDE SEQUENCE [LARGE SCALE GENOMIC DNA]</scope>
    <source>
        <strain evidence="3 4">LOR1-02</strain>
    </source>
</reference>
<feature type="signal peptide" evidence="1">
    <location>
        <begin position="1"/>
        <end position="21"/>
    </location>
</feature>
<gene>
    <name evidence="3" type="ORF">Q7A36_38670</name>
</gene>
<dbReference type="RefSeq" id="WP_305109114.1">
    <property type="nucleotide sequence ID" value="NZ_JAUTWS010000202.1"/>
</dbReference>
<protein>
    <submittedName>
        <fullName evidence="3">Glycine zipper domain-containing protein</fullName>
    </submittedName>
</protein>
<evidence type="ECO:0000313" key="3">
    <source>
        <dbReference type="EMBL" id="MDO9714280.1"/>
    </source>
</evidence>
<evidence type="ECO:0000256" key="1">
    <source>
        <dbReference type="SAM" id="SignalP"/>
    </source>
</evidence>
<dbReference type="EMBL" id="JAUTWS010000202">
    <property type="protein sequence ID" value="MDO9714280.1"/>
    <property type="molecule type" value="Genomic_DNA"/>
</dbReference>
<dbReference type="Pfam" id="PF13488">
    <property type="entry name" value="Gly-zipper_Omp"/>
    <property type="match status" value="1"/>
</dbReference>
<dbReference type="Proteomes" id="UP001243009">
    <property type="component" value="Unassembled WGS sequence"/>
</dbReference>
<evidence type="ECO:0000259" key="2">
    <source>
        <dbReference type="Pfam" id="PF13488"/>
    </source>
</evidence>
<name>A0ABT9EDH7_9PROT</name>
<proteinExistence type="predicted"/>
<organism evidence="3 4">
    <name type="scientific">Paracraurococcus lichenis</name>
    <dbReference type="NCBI Taxonomy" id="3064888"/>
    <lineage>
        <taxon>Bacteria</taxon>
        <taxon>Pseudomonadati</taxon>
        <taxon>Pseudomonadota</taxon>
        <taxon>Alphaproteobacteria</taxon>
        <taxon>Acetobacterales</taxon>
        <taxon>Roseomonadaceae</taxon>
        <taxon>Paracraurococcus</taxon>
    </lineage>
</organism>
<feature type="domain" description="Glycine zipper" evidence="2">
    <location>
        <begin position="32"/>
        <end position="77"/>
    </location>
</feature>
<sequence length="94" mass="9249">MRLRYVLSASLVAAVSLGGCADLTPTQQRTLTGTAAGTAGGALIGAMAGDAGLGALIGAGVGAGGGYLYGASKDNQERAYRQGYMQGRAAQRGI</sequence>
<dbReference type="PROSITE" id="PS51257">
    <property type="entry name" value="PROKAR_LIPOPROTEIN"/>
    <property type="match status" value="1"/>
</dbReference>
<keyword evidence="1" id="KW-0732">Signal</keyword>
<keyword evidence="4" id="KW-1185">Reference proteome</keyword>
<feature type="chain" id="PRO_5046784335" evidence="1">
    <location>
        <begin position="22"/>
        <end position="94"/>
    </location>
</feature>
<comment type="caution">
    <text evidence="3">The sequence shown here is derived from an EMBL/GenBank/DDBJ whole genome shotgun (WGS) entry which is preliminary data.</text>
</comment>
<evidence type="ECO:0000313" key="4">
    <source>
        <dbReference type="Proteomes" id="UP001243009"/>
    </source>
</evidence>
<dbReference type="InterPro" id="IPR039567">
    <property type="entry name" value="Gly-zipper"/>
</dbReference>